<organism evidence="3 4">
    <name type="scientific">Roseinatronobacter bogoriensis subsp. barguzinensis</name>
    <dbReference type="NCBI Taxonomy" id="441209"/>
    <lineage>
        <taxon>Bacteria</taxon>
        <taxon>Pseudomonadati</taxon>
        <taxon>Pseudomonadota</taxon>
        <taxon>Alphaproteobacteria</taxon>
        <taxon>Rhodobacterales</taxon>
        <taxon>Paracoccaceae</taxon>
        <taxon>Roseinatronobacter</taxon>
    </lineage>
</organism>
<evidence type="ECO:0000313" key="4">
    <source>
        <dbReference type="Proteomes" id="UP000228948"/>
    </source>
</evidence>
<dbReference type="InterPro" id="IPR002625">
    <property type="entry name" value="Smr_dom"/>
</dbReference>
<dbReference type="Proteomes" id="UP000228948">
    <property type="component" value="Chromosome"/>
</dbReference>
<evidence type="ECO:0000313" key="3">
    <source>
        <dbReference type="EMBL" id="ATX64692.1"/>
    </source>
</evidence>
<dbReference type="OrthoDB" id="7165597at2"/>
<evidence type="ECO:0000259" key="2">
    <source>
        <dbReference type="PROSITE" id="PS50828"/>
    </source>
</evidence>
<dbReference type="KEGG" id="rbg:BG454_01635"/>
<dbReference type="EMBL" id="CP024899">
    <property type="protein sequence ID" value="ATX64692.1"/>
    <property type="molecule type" value="Genomic_DNA"/>
</dbReference>
<evidence type="ECO:0000256" key="1">
    <source>
        <dbReference type="SAM" id="MobiDB-lite"/>
    </source>
</evidence>
<sequence length="202" mass="22399">MNRRRRGLSPEDQELWGRVVQTARPLKSDYKPAPQPEPAPNPVPPKKPALRATPEMARGSFRPTPSRPPPGHDLAHPLSEALAKVPVRMDKRKFQRLSRGKLDPEARIDLHGMTLAQAHGALNGFILRAQAQGLRLVLVITGKGKTVSDDGPIPRRQGALKHDVPQWLRMAPLNGCVLEIREAHARHGGSGAYYVYLRKTRA</sequence>
<proteinExistence type="predicted"/>
<keyword evidence="4" id="KW-1185">Reference proteome</keyword>
<feature type="region of interest" description="Disordered" evidence="1">
    <location>
        <begin position="1"/>
        <end position="76"/>
    </location>
</feature>
<dbReference type="SMART" id="SM00463">
    <property type="entry name" value="SMR"/>
    <property type="match status" value="1"/>
</dbReference>
<accession>A0A2K8K5G8</accession>
<protein>
    <submittedName>
        <fullName evidence="3">DNA mismatch repair protein MutS</fullName>
    </submittedName>
</protein>
<dbReference type="STRING" id="441209.GCA_001870665_00909"/>
<dbReference type="AlphaFoldDB" id="A0A2K8K5G8"/>
<feature type="compositionally biased region" description="Pro residues" evidence="1">
    <location>
        <begin position="33"/>
        <end position="47"/>
    </location>
</feature>
<feature type="domain" description="Smr" evidence="2">
    <location>
        <begin position="108"/>
        <end position="198"/>
    </location>
</feature>
<dbReference type="SUPFAM" id="SSF160443">
    <property type="entry name" value="SMR domain-like"/>
    <property type="match status" value="1"/>
</dbReference>
<name>A0A2K8K5G8_9RHOB</name>
<dbReference type="Gene3D" id="3.30.1370.110">
    <property type="match status" value="1"/>
</dbReference>
<dbReference type="PANTHER" id="PTHR35562:SF2">
    <property type="entry name" value="DNA ENDONUCLEASE SMRA-RELATED"/>
    <property type="match status" value="1"/>
</dbReference>
<dbReference type="PROSITE" id="PS50828">
    <property type="entry name" value="SMR"/>
    <property type="match status" value="1"/>
</dbReference>
<gene>
    <name evidence="3" type="ORF">BG454_01635</name>
</gene>
<dbReference type="Pfam" id="PF01713">
    <property type="entry name" value="Smr"/>
    <property type="match status" value="1"/>
</dbReference>
<reference evidence="3 4" key="1">
    <citation type="submission" date="2017-11" db="EMBL/GenBank/DDBJ databases">
        <title>Revised Sequence and Annotation of the Rhodobaca barguzinensis strain alga05 Genome.</title>
        <authorList>
            <person name="Kopejtka K."/>
            <person name="Tomasch J.M."/>
            <person name="Bunk B."/>
            <person name="Koblizek M."/>
        </authorList>
    </citation>
    <scope>NUCLEOTIDE SEQUENCE [LARGE SCALE GENOMIC DNA]</scope>
    <source>
        <strain evidence="4">alga05</strain>
    </source>
</reference>
<dbReference type="PANTHER" id="PTHR35562">
    <property type="entry name" value="DNA ENDONUCLEASE SMRA-RELATED"/>
    <property type="match status" value="1"/>
</dbReference>
<dbReference type="InterPro" id="IPR036063">
    <property type="entry name" value="Smr_dom_sf"/>
</dbReference>